<dbReference type="AlphaFoldDB" id="A0A344TK51"/>
<dbReference type="RefSeq" id="WP_114067802.1">
    <property type="nucleotide sequence ID" value="NZ_CP030850.1"/>
</dbReference>
<name>A0A344TK51_9BACT</name>
<evidence type="ECO:0000313" key="1">
    <source>
        <dbReference type="EMBL" id="AXE19022.1"/>
    </source>
</evidence>
<gene>
    <name evidence="1" type="ORF">DR864_15320</name>
</gene>
<dbReference type="EMBL" id="CP030850">
    <property type="protein sequence ID" value="AXE19022.1"/>
    <property type="molecule type" value="Genomic_DNA"/>
</dbReference>
<dbReference type="KEGG" id="run:DR864_15320"/>
<proteinExistence type="predicted"/>
<dbReference type="Proteomes" id="UP000251993">
    <property type="component" value="Chromosome"/>
</dbReference>
<keyword evidence="2" id="KW-1185">Reference proteome</keyword>
<evidence type="ECO:0000313" key="2">
    <source>
        <dbReference type="Proteomes" id="UP000251993"/>
    </source>
</evidence>
<dbReference type="PROSITE" id="PS51257">
    <property type="entry name" value="PROKAR_LIPOPROTEIN"/>
    <property type="match status" value="1"/>
</dbReference>
<protein>
    <submittedName>
        <fullName evidence="1">Uncharacterized protein</fullName>
    </submittedName>
</protein>
<reference evidence="1 2" key="1">
    <citation type="submission" date="2018-07" db="EMBL/GenBank/DDBJ databases">
        <title>Genome sequencing of Runella.</title>
        <authorList>
            <person name="Baek M.-G."/>
            <person name="Yi H."/>
        </authorList>
    </citation>
    <scope>NUCLEOTIDE SEQUENCE [LARGE SCALE GENOMIC DNA]</scope>
    <source>
        <strain evidence="1 2">HYN0085</strain>
    </source>
</reference>
<accession>A0A344TK51</accession>
<organism evidence="1 2">
    <name type="scientific">Runella rosea</name>
    <dbReference type="NCBI Taxonomy" id="2259595"/>
    <lineage>
        <taxon>Bacteria</taxon>
        <taxon>Pseudomonadati</taxon>
        <taxon>Bacteroidota</taxon>
        <taxon>Cytophagia</taxon>
        <taxon>Cytophagales</taxon>
        <taxon>Spirosomataceae</taxon>
        <taxon>Runella</taxon>
    </lineage>
</organism>
<dbReference type="OrthoDB" id="922910at2"/>
<sequence>MKQWLKVGMWLSIAALTGCDLILPKAERTNDNQATTGKCLPDQPVSFLEETNTERGFYNPKDSLYYGTIVYGVFYRGGITNPCELVKRPFSYKNVISRKFKIVWEGPKGATSDRQATRALIRFTDKGYQDDVDRDLPKPDTLYPFPYEITVKEDSSYVTLPTAREYKLALRKGYSGLLNEVKCAEVSLSTTPAFDTQRVILENSNSSSWSPRTIFKAADFAPNVEYIVVREKECATCDVPTPTLSASTTTVGKGEETILYFSGCPVVDGAQGPLEWFSQTDGNSKELVQRFSYSARNERRFYPQVTTTYYLRCQGDWFCKPQKEVSIRIEVK</sequence>